<name>A0A106QBH6_9BURK</name>
<gene>
    <name evidence="1" type="ORF">WL29_20825</name>
</gene>
<accession>A0A106QBH6</accession>
<protein>
    <recommendedName>
        <fullName evidence="3">HNH endonuclease</fullName>
    </recommendedName>
</protein>
<reference evidence="1 2" key="1">
    <citation type="submission" date="2015-11" db="EMBL/GenBank/DDBJ databases">
        <title>Expanding the genomic diversity of Burkholderia species for the development of highly accurate diagnostics.</title>
        <authorList>
            <person name="Sahl J."/>
            <person name="Keim P."/>
            <person name="Wagner D."/>
        </authorList>
    </citation>
    <scope>NUCLEOTIDE SEQUENCE [LARGE SCALE GENOMIC DNA]</scope>
    <source>
        <strain evidence="1 2">MSMB2087WGS</strain>
    </source>
</reference>
<dbReference type="Proteomes" id="UP000060630">
    <property type="component" value="Unassembled WGS sequence"/>
</dbReference>
<sequence>MQNVRNTRYTPESVPPSGKDFIPCCVPYWDSQRFLKGGGLYTEARGYHVLPGSYRPDFEEWLPRKWQHRGDPPVPVLLPDMLPTTSWEANLRSLLSEAEWDRLRKFCYQAAGNTCVACGSRGEPHVEAHESWKFDEATGVQTLRGLLCLCPTCHKAKHLGFANRIGRLPQVLDRLKWLNDWDEATLKRELAKVEKRQEELSKRTWTLDLSFLRSYGVR</sequence>
<evidence type="ECO:0000313" key="1">
    <source>
        <dbReference type="EMBL" id="KWA83811.1"/>
    </source>
</evidence>
<dbReference type="EMBL" id="LPHD01000049">
    <property type="protein sequence ID" value="KWA83811.1"/>
    <property type="molecule type" value="Genomic_DNA"/>
</dbReference>
<evidence type="ECO:0008006" key="3">
    <source>
        <dbReference type="Google" id="ProtNLM"/>
    </source>
</evidence>
<dbReference type="RefSeq" id="WP_060192016.1">
    <property type="nucleotide sequence ID" value="NZ_LPHD01000049.1"/>
</dbReference>
<comment type="caution">
    <text evidence="1">The sequence shown here is derived from an EMBL/GenBank/DDBJ whole genome shotgun (WGS) entry which is preliminary data.</text>
</comment>
<organism evidence="1 2">
    <name type="scientific">Burkholderia ubonensis</name>
    <dbReference type="NCBI Taxonomy" id="101571"/>
    <lineage>
        <taxon>Bacteria</taxon>
        <taxon>Pseudomonadati</taxon>
        <taxon>Pseudomonadota</taxon>
        <taxon>Betaproteobacteria</taxon>
        <taxon>Burkholderiales</taxon>
        <taxon>Burkholderiaceae</taxon>
        <taxon>Burkholderia</taxon>
        <taxon>Burkholderia cepacia complex</taxon>
    </lineage>
</organism>
<evidence type="ECO:0000313" key="2">
    <source>
        <dbReference type="Proteomes" id="UP000060630"/>
    </source>
</evidence>
<dbReference type="AlphaFoldDB" id="A0A106QBH6"/>
<proteinExistence type="predicted"/>